<dbReference type="PANTHER" id="PTHR33602">
    <property type="entry name" value="REGULATORY PROTEIN RECX FAMILY PROTEIN"/>
    <property type="match status" value="1"/>
</dbReference>
<name>A0A2N5GN63_9BACI</name>
<evidence type="ECO:0000313" key="10">
    <source>
        <dbReference type="EMBL" id="PLR90835.1"/>
    </source>
</evidence>
<dbReference type="Proteomes" id="UP000234951">
    <property type="component" value="Unassembled WGS sequence"/>
</dbReference>
<feature type="domain" description="RecX third three-helical" evidence="7">
    <location>
        <begin position="220"/>
        <end position="265"/>
    </location>
</feature>
<keyword evidence="12" id="KW-1185">Reference proteome</keyword>
<dbReference type="EMBL" id="PGVA01000018">
    <property type="protein sequence ID" value="PLR83645.1"/>
    <property type="molecule type" value="Genomic_DNA"/>
</dbReference>
<dbReference type="Gene3D" id="1.10.10.10">
    <property type="entry name" value="Winged helix-like DNA-binding domain superfamily/Winged helix DNA-binding domain"/>
    <property type="match status" value="4"/>
</dbReference>
<dbReference type="PANTHER" id="PTHR33602:SF1">
    <property type="entry name" value="REGULATORY PROTEIN RECX FAMILY PROTEIN"/>
    <property type="match status" value="1"/>
</dbReference>
<dbReference type="InterPro" id="IPR036388">
    <property type="entry name" value="WH-like_DNA-bd_sf"/>
</dbReference>
<dbReference type="Pfam" id="PF21982">
    <property type="entry name" value="RecX_HTH1"/>
    <property type="match status" value="1"/>
</dbReference>
<evidence type="ECO:0000256" key="5">
    <source>
        <dbReference type="HAMAP-Rule" id="MF_01114"/>
    </source>
</evidence>
<evidence type="ECO:0000256" key="3">
    <source>
        <dbReference type="ARBA" id="ARBA00018111"/>
    </source>
</evidence>
<dbReference type="AlphaFoldDB" id="A0A2N5GN63"/>
<dbReference type="Pfam" id="PF02631">
    <property type="entry name" value="RecX_HTH2"/>
    <property type="match status" value="1"/>
</dbReference>
<dbReference type="HAMAP" id="MF_01114">
    <property type="entry name" value="RecX"/>
    <property type="match status" value="1"/>
</dbReference>
<accession>A0A2N5GN63</accession>
<dbReference type="EMBL" id="PGVD01000071">
    <property type="protein sequence ID" value="PLR90835.1"/>
    <property type="molecule type" value="Genomic_DNA"/>
</dbReference>
<dbReference type="InterPro" id="IPR053924">
    <property type="entry name" value="RecX_HTH_2nd"/>
</dbReference>
<evidence type="ECO:0000256" key="4">
    <source>
        <dbReference type="ARBA" id="ARBA00022490"/>
    </source>
</evidence>
<evidence type="ECO:0000256" key="2">
    <source>
        <dbReference type="ARBA" id="ARBA00009695"/>
    </source>
</evidence>
<dbReference type="InterPro" id="IPR053925">
    <property type="entry name" value="RecX_HTH_3rd"/>
</dbReference>
<comment type="subcellular location">
    <subcellularLocation>
        <location evidence="1 5">Cytoplasm</location>
    </subcellularLocation>
</comment>
<dbReference type="Pfam" id="PF21981">
    <property type="entry name" value="RecX_HTH3"/>
    <property type="match status" value="2"/>
</dbReference>
<evidence type="ECO:0000259" key="7">
    <source>
        <dbReference type="Pfam" id="PF21981"/>
    </source>
</evidence>
<proteinExistence type="inferred from homology"/>
<dbReference type="InterPro" id="IPR003783">
    <property type="entry name" value="Regulatory_RecX"/>
</dbReference>
<sequence length="271" mass="32032">MAVITKISVQKKNHDRYNIFVDEGKGEKFAFSVDEDVLIKYQLKKGIELEDLMLTEVHFHDDIRKAYNLAINYLARRMRSEGEVREYLITKEVETPVITEVISKLYKNQFLNDAEFAAAFVRTQINTTDKGPLQIKRELKEKKIDSTVAEDALKDYSFDEQVETAEQLCRKYTEKNKRESFRSLKLKVEQQLIRKGFSFDIIQLVLANSPEQEDDADQLELEAITYQGEKLHRKYEKHSGYEYKQKMKQALYRKGFPIELIERYLQEKDTF</sequence>
<evidence type="ECO:0000313" key="9">
    <source>
        <dbReference type="EMBL" id="PLR83645.1"/>
    </source>
</evidence>
<evidence type="ECO:0000256" key="1">
    <source>
        <dbReference type="ARBA" id="ARBA00004496"/>
    </source>
</evidence>
<dbReference type="Proteomes" id="UP000235114">
    <property type="component" value="Unassembled WGS sequence"/>
</dbReference>
<dbReference type="GO" id="GO:0006282">
    <property type="term" value="P:regulation of DNA repair"/>
    <property type="evidence" value="ECO:0007669"/>
    <property type="project" value="UniProtKB-UniRule"/>
</dbReference>
<comment type="similarity">
    <text evidence="2 5">Belongs to the RecX family.</text>
</comment>
<reference evidence="10 12" key="2">
    <citation type="submission" date="2017-12" db="EMBL/GenBank/DDBJ databases">
        <title>Comparative Functional Genomics of Dry Heat Resistant strains isolated from the Viking Spacecraft.</title>
        <authorList>
            <person name="Seuylemezian A."/>
            <person name="Cooper K."/>
            <person name="Vaishampayan P."/>
        </authorList>
    </citation>
    <scope>NUCLEOTIDE SEQUENCE [LARGE SCALE GENOMIC DNA]</scope>
    <source>
        <strain evidence="10 12">ATCC 29669</strain>
    </source>
</reference>
<gene>
    <name evidence="5" type="primary">recX</name>
    <name evidence="9" type="ORF">CU635_08750</name>
    <name evidence="10" type="ORF">CVD25_20095</name>
</gene>
<dbReference type="InterPro" id="IPR053926">
    <property type="entry name" value="RecX_HTH_1st"/>
</dbReference>
<dbReference type="NCBIfam" id="NF010733">
    <property type="entry name" value="PRK14135.1"/>
    <property type="match status" value="1"/>
</dbReference>
<feature type="domain" description="RecX first three-helical" evidence="8">
    <location>
        <begin position="66"/>
        <end position="105"/>
    </location>
</feature>
<dbReference type="OrthoDB" id="5421057at2"/>
<organism evidence="9 11">
    <name type="scientific">Bacillus canaveralius</name>
    <dbReference type="NCBI Taxonomy" id="1403243"/>
    <lineage>
        <taxon>Bacteria</taxon>
        <taxon>Bacillati</taxon>
        <taxon>Bacillota</taxon>
        <taxon>Bacilli</taxon>
        <taxon>Bacillales</taxon>
        <taxon>Bacillaceae</taxon>
        <taxon>Bacillus</taxon>
    </lineage>
</organism>
<feature type="domain" description="RecX third three-helical" evidence="7">
    <location>
        <begin position="159"/>
        <end position="206"/>
    </location>
</feature>
<evidence type="ECO:0000313" key="12">
    <source>
        <dbReference type="Proteomes" id="UP000235114"/>
    </source>
</evidence>
<reference evidence="9 11" key="1">
    <citation type="submission" date="2017-11" db="EMBL/GenBank/DDBJ databases">
        <title>Comparitive Functional Genomics of Dry Heat Resistant strains isolated from the Viking Spacecraft.</title>
        <authorList>
            <person name="Seuylemezian A."/>
            <person name="Cooper K."/>
            <person name="Vaishampayan P."/>
        </authorList>
    </citation>
    <scope>NUCLEOTIDE SEQUENCE [LARGE SCALE GENOMIC DNA]</scope>
    <source>
        <strain evidence="9 11">M4.6</strain>
    </source>
</reference>
<comment type="caution">
    <text evidence="9">The sequence shown here is derived from an EMBL/GenBank/DDBJ whole genome shotgun (WGS) entry which is preliminary data.</text>
</comment>
<evidence type="ECO:0000259" key="8">
    <source>
        <dbReference type="Pfam" id="PF21982"/>
    </source>
</evidence>
<evidence type="ECO:0000313" key="11">
    <source>
        <dbReference type="Proteomes" id="UP000234951"/>
    </source>
</evidence>
<protein>
    <recommendedName>
        <fullName evidence="3 5">Regulatory protein RecX</fullName>
    </recommendedName>
</protein>
<evidence type="ECO:0000259" key="6">
    <source>
        <dbReference type="Pfam" id="PF02631"/>
    </source>
</evidence>
<feature type="domain" description="RecX second three-helical" evidence="6">
    <location>
        <begin position="112"/>
        <end position="153"/>
    </location>
</feature>
<dbReference type="GO" id="GO:0005737">
    <property type="term" value="C:cytoplasm"/>
    <property type="evidence" value="ECO:0007669"/>
    <property type="project" value="UniProtKB-SubCell"/>
</dbReference>
<comment type="function">
    <text evidence="5">Modulates RecA activity.</text>
</comment>
<keyword evidence="4 5" id="KW-0963">Cytoplasm</keyword>